<accession>A0A9R1BSM6</accession>
<reference evidence="2 3" key="1">
    <citation type="submission" date="2017-09" db="EMBL/GenBank/DDBJ databases">
        <authorList>
            <consortium name="International Durum Wheat Genome Sequencing Consortium (IDWGSC)"/>
            <person name="Milanesi L."/>
        </authorList>
    </citation>
    <scope>NUCLEOTIDE SEQUENCE [LARGE SCALE GENOMIC DNA]</scope>
    <source>
        <strain evidence="3">cv. Svevo</strain>
    </source>
</reference>
<dbReference type="Pfam" id="PF10536">
    <property type="entry name" value="PMD"/>
    <property type="match status" value="1"/>
</dbReference>
<organism evidence="2 3">
    <name type="scientific">Triticum turgidum subsp. durum</name>
    <name type="common">Durum wheat</name>
    <name type="synonym">Triticum durum</name>
    <dbReference type="NCBI Taxonomy" id="4567"/>
    <lineage>
        <taxon>Eukaryota</taxon>
        <taxon>Viridiplantae</taxon>
        <taxon>Streptophyta</taxon>
        <taxon>Embryophyta</taxon>
        <taxon>Tracheophyta</taxon>
        <taxon>Spermatophyta</taxon>
        <taxon>Magnoliopsida</taxon>
        <taxon>Liliopsida</taxon>
        <taxon>Poales</taxon>
        <taxon>Poaceae</taxon>
        <taxon>BOP clade</taxon>
        <taxon>Pooideae</taxon>
        <taxon>Triticodae</taxon>
        <taxon>Triticeae</taxon>
        <taxon>Triticinae</taxon>
        <taxon>Triticum</taxon>
    </lineage>
</organism>
<dbReference type="Gramene" id="TRITD7Av1G241770.1">
    <property type="protein sequence ID" value="TRITD7Av1G241770.1"/>
    <property type="gene ID" value="TRITD7Av1G241770"/>
</dbReference>
<evidence type="ECO:0000313" key="2">
    <source>
        <dbReference type="EMBL" id="VAI79673.1"/>
    </source>
</evidence>
<dbReference type="AlphaFoldDB" id="A0A9R1BSM6"/>
<name>A0A9R1BSM6_TRITD</name>
<dbReference type="Proteomes" id="UP000324705">
    <property type="component" value="Chromosome 7A"/>
</dbReference>
<dbReference type="OMA" id="MVNTMFK"/>
<sequence>MEEATTPSSSESCRMPLSQLAKKHLFEPDTSELANPVITKLGVPHGHPELGPRGWTARPFFPACCYQPPAPGPRLDEASTLGTHMISKGLGWENHEVEYAPMPLGYLEWGTNVLKKYHTHLKGSEEGVDYVYGAIYCSLGDYSVSPSLLRSLLERWDPNTNTFLFSSGERIVTLLDMHQIAGLPLDGEPYEEYVPLADELDPSTLLYPNFLPRLLEIWTKLAVGGKVGFKEWCDFFHNSGVNSFATKSLEDQRVYTAAFLAIWLCRYVVVGGGPYIRPGALVMAAWISLGRRISLGPPALCSLYYSLRRICTHPIGPSFIHRIWPFHYLAGWMGVYLKKPYGNTTKTPNFPSSRILAVQPNMVNTMFKTPRHFTPKEAHAFLDDSKNIVWNPYSLTMEGVFKPKRAFLISIRRGMLPWRRGTITADVCIAEPYHPDRVARQFRLDQVVPFSPLASLYTQDEIGIAYAFWSHLLSFAPEEFHYFPDDDRVGNSSVAWANWWKKFLKPFADILGQLCNGNMTGKTPYDVRIISVHYNTISSLAHCLIKILWR</sequence>
<evidence type="ECO:0000259" key="1">
    <source>
        <dbReference type="Pfam" id="PF10536"/>
    </source>
</evidence>
<proteinExistence type="predicted"/>
<keyword evidence="3" id="KW-1185">Reference proteome</keyword>
<dbReference type="InterPro" id="IPR044824">
    <property type="entry name" value="MAIN-like"/>
</dbReference>
<feature type="domain" description="Aminotransferase-like plant mobile" evidence="1">
    <location>
        <begin position="132"/>
        <end position="452"/>
    </location>
</feature>
<gene>
    <name evidence="2" type="ORF">TRITD_7Av1G241770</name>
</gene>
<dbReference type="GO" id="GO:0010073">
    <property type="term" value="P:meristem maintenance"/>
    <property type="evidence" value="ECO:0007669"/>
    <property type="project" value="InterPro"/>
</dbReference>
<evidence type="ECO:0000313" key="3">
    <source>
        <dbReference type="Proteomes" id="UP000324705"/>
    </source>
</evidence>
<dbReference type="PANTHER" id="PTHR46033">
    <property type="entry name" value="PROTEIN MAIN-LIKE 2"/>
    <property type="match status" value="1"/>
</dbReference>
<dbReference type="EMBL" id="LT934123">
    <property type="protein sequence ID" value="VAI79673.1"/>
    <property type="molecule type" value="Genomic_DNA"/>
</dbReference>
<dbReference type="InterPro" id="IPR019557">
    <property type="entry name" value="AminoTfrase-like_pln_mobile"/>
</dbReference>
<protein>
    <recommendedName>
        <fullName evidence="1">Aminotransferase-like plant mobile domain-containing protein</fullName>
    </recommendedName>
</protein>
<dbReference type="PANTHER" id="PTHR46033:SF65">
    <property type="entry name" value="AMINOTRANSFERASE-LIKE PLANT MOBILE DOMAIN-CONTAINING PROTEIN"/>
    <property type="match status" value="1"/>
</dbReference>